<name>A0A9X1S6U2_9MICC</name>
<evidence type="ECO:0000256" key="3">
    <source>
        <dbReference type="ARBA" id="ARBA00023163"/>
    </source>
</evidence>
<proteinExistence type="predicted"/>
<reference evidence="4" key="1">
    <citation type="submission" date="2021-10" db="EMBL/GenBank/DDBJ databases">
        <title>Novel species in genus Arthrobacter.</title>
        <authorList>
            <person name="Liu Y."/>
        </authorList>
    </citation>
    <scope>NUCLEOTIDE SEQUENCE</scope>
    <source>
        <strain evidence="4">Zg-Y809</strain>
    </source>
</reference>
<dbReference type="Gene3D" id="1.20.120.530">
    <property type="entry name" value="GntR ligand-binding domain-like"/>
    <property type="match status" value="1"/>
</dbReference>
<keyword evidence="2" id="KW-0238">DNA-binding</keyword>
<dbReference type="Proteomes" id="UP001139264">
    <property type="component" value="Unassembled WGS sequence"/>
</dbReference>
<dbReference type="InterPro" id="IPR008920">
    <property type="entry name" value="TF_FadR/GntR_C"/>
</dbReference>
<evidence type="ECO:0000256" key="1">
    <source>
        <dbReference type="ARBA" id="ARBA00023015"/>
    </source>
</evidence>
<sequence>MTQLQRQHYEIYDAVTARRGREAAELLRGHIEWFHARIPDDGGNY</sequence>
<dbReference type="AlphaFoldDB" id="A0A9X1S6U2"/>
<evidence type="ECO:0000256" key="2">
    <source>
        <dbReference type="ARBA" id="ARBA00023125"/>
    </source>
</evidence>
<comment type="caution">
    <text evidence="4">The sequence shown here is derived from an EMBL/GenBank/DDBJ whole genome shotgun (WGS) entry which is preliminary data.</text>
</comment>
<dbReference type="SUPFAM" id="SSF48008">
    <property type="entry name" value="GntR ligand-binding domain-like"/>
    <property type="match status" value="1"/>
</dbReference>
<dbReference type="RefSeq" id="WP_227908461.1">
    <property type="nucleotide sequence ID" value="NZ_CP095461.1"/>
</dbReference>
<evidence type="ECO:0008006" key="6">
    <source>
        <dbReference type="Google" id="ProtNLM"/>
    </source>
</evidence>
<evidence type="ECO:0000313" key="4">
    <source>
        <dbReference type="EMBL" id="MCC3270193.1"/>
    </source>
</evidence>
<protein>
    <recommendedName>
        <fullName evidence="6">FCD domain-containing protein</fullName>
    </recommendedName>
</protein>
<organism evidence="4 5">
    <name type="scientific">Arthrobacter gengyunqii</name>
    <dbReference type="NCBI Taxonomy" id="2886940"/>
    <lineage>
        <taxon>Bacteria</taxon>
        <taxon>Bacillati</taxon>
        <taxon>Actinomycetota</taxon>
        <taxon>Actinomycetes</taxon>
        <taxon>Micrococcales</taxon>
        <taxon>Micrococcaceae</taxon>
        <taxon>Arthrobacter</taxon>
    </lineage>
</organism>
<keyword evidence="1" id="KW-0805">Transcription regulation</keyword>
<gene>
    <name evidence="4" type="ORF">LJ751_12645</name>
</gene>
<accession>A0A9X1S6U2</accession>
<dbReference type="GO" id="GO:0003677">
    <property type="term" value="F:DNA binding"/>
    <property type="evidence" value="ECO:0007669"/>
    <property type="project" value="UniProtKB-KW"/>
</dbReference>
<dbReference type="EMBL" id="JAJFZP010000010">
    <property type="protein sequence ID" value="MCC3270193.1"/>
    <property type="molecule type" value="Genomic_DNA"/>
</dbReference>
<keyword evidence="3" id="KW-0804">Transcription</keyword>
<evidence type="ECO:0000313" key="5">
    <source>
        <dbReference type="Proteomes" id="UP001139264"/>
    </source>
</evidence>